<dbReference type="Gene3D" id="3.30.2010.10">
    <property type="entry name" value="Metalloproteases ('zincins'), catalytic domain"/>
    <property type="match status" value="1"/>
</dbReference>
<evidence type="ECO:0000313" key="10">
    <source>
        <dbReference type="EMBL" id="SDM97368.1"/>
    </source>
</evidence>
<keyword evidence="4 6" id="KW-0862">Zinc</keyword>
<dbReference type="EMBL" id="FNHQ01000018">
    <property type="protein sequence ID" value="SDM97368.1"/>
    <property type="molecule type" value="Genomic_DNA"/>
</dbReference>
<comment type="similarity">
    <text evidence="6">Belongs to the peptidase M48 family.</text>
</comment>
<dbReference type="InterPro" id="IPR051156">
    <property type="entry name" value="Mito/Outer_Membr_Metalloprot"/>
</dbReference>
<keyword evidence="1 6" id="KW-0645">Protease</keyword>
<dbReference type="PANTHER" id="PTHR22726">
    <property type="entry name" value="METALLOENDOPEPTIDASE OMA1"/>
    <property type="match status" value="1"/>
</dbReference>
<dbReference type="Pfam" id="PF01435">
    <property type="entry name" value="Peptidase_M48"/>
    <property type="match status" value="1"/>
</dbReference>
<evidence type="ECO:0000313" key="11">
    <source>
        <dbReference type="Proteomes" id="UP000199309"/>
    </source>
</evidence>
<dbReference type="PANTHER" id="PTHR22726:SF1">
    <property type="entry name" value="METALLOENDOPEPTIDASE OMA1, MITOCHONDRIAL"/>
    <property type="match status" value="1"/>
</dbReference>
<keyword evidence="11" id="KW-1185">Reference proteome</keyword>
<name>A0A1G9XKS7_9FIRM</name>
<sequence>MKRCKKWIGTLLVSVSLITVPVGAAMAANSWQILAYGTMAMVIVKQQLVQLDAGRQNQMLAETQKKTGVSHDEAANQRLDNIHANLMKTGMIKRDYKMYVNPSQDMNAFETIGGVISINQGMMNALTDSELAFTLCHEMGHGEHRHAVNGILKGIAVSTAVDLAFGGNGDLLDILFGGLAVNYIDNEVITMDQEKEADATGFNILKNTQYNVGGAPASMVLIYEKYGNLYTEGWKRVISPNNHPKMSNRIERLGNRMTRWSGNRVQVGGATVYVNALPVVTPISFGEYSSCRRAYLVAGNLARLTHEVYGEAVQKDVPQVRSTSKAADWQWNILRDGSDIVVNGTTIMTCAAGDDQASIIKNLKLALYAKADMLNENKISSLQEEWLKTHGYKEKKKETLKNKNTSIPAAERSEHVAG</sequence>
<dbReference type="RefSeq" id="WP_091650989.1">
    <property type="nucleotide sequence ID" value="NZ_FNHQ01000018.1"/>
</dbReference>
<gene>
    <name evidence="10" type="ORF">SAMN05660299_01860</name>
</gene>
<dbReference type="GO" id="GO:0046872">
    <property type="term" value="F:metal ion binding"/>
    <property type="evidence" value="ECO:0007669"/>
    <property type="project" value="UniProtKB-KW"/>
</dbReference>
<feature type="region of interest" description="Disordered" evidence="7">
    <location>
        <begin position="397"/>
        <end position="418"/>
    </location>
</feature>
<comment type="cofactor">
    <cofactor evidence="6">
        <name>Zn(2+)</name>
        <dbReference type="ChEBI" id="CHEBI:29105"/>
    </cofactor>
    <text evidence="6">Binds 1 zinc ion per subunit.</text>
</comment>
<accession>A0A1G9XKS7</accession>
<dbReference type="GO" id="GO:0051603">
    <property type="term" value="P:proteolysis involved in protein catabolic process"/>
    <property type="evidence" value="ECO:0007669"/>
    <property type="project" value="TreeGrafter"/>
</dbReference>
<evidence type="ECO:0000256" key="2">
    <source>
        <dbReference type="ARBA" id="ARBA00022723"/>
    </source>
</evidence>
<dbReference type="STRING" id="349095.SAMN05660299_01860"/>
<evidence type="ECO:0000256" key="6">
    <source>
        <dbReference type="RuleBase" id="RU003983"/>
    </source>
</evidence>
<dbReference type="Proteomes" id="UP000199309">
    <property type="component" value="Unassembled WGS sequence"/>
</dbReference>
<dbReference type="CDD" id="cd07324">
    <property type="entry name" value="M48C_Oma1-like"/>
    <property type="match status" value="1"/>
</dbReference>
<dbReference type="InterPro" id="IPR001915">
    <property type="entry name" value="Peptidase_M48"/>
</dbReference>
<proteinExistence type="inferred from homology"/>
<evidence type="ECO:0000256" key="8">
    <source>
        <dbReference type="SAM" id="SignalP"/>
    </source>
</evidence>
<keyword evidence="2" id="KW-0479">Metal-binding</keyword>
<keyword evidence="5 6" id="KW-0482">Metalloprotease</keyword>
<keyword evidence="3 6" id="KW-0378">Hydrolase</keyword>
<evidence type="ECO:0000256" key="7">
    <source>
        <dbReference type="SAM" id="MobiDB-lite"/>
    </source>
</evidence>
<dbReference type="AlphaFoldDB" id="A0A1G9XKS7"/>
<feature type="domain" description="Peptidase M48" evidence="9">
    <location>
        <begin position="76"/>
        <end position="255"/>
    </location>
</feature>
<evidence type="ECO:0000256" key="1">
    <source>
        <dbReference type="ARBA" id="ARBA00022670"/>
    </source>
</evidence>
<dbReference type="GO" id="GO:0016020">
    <property type="term" value="C:membrane"/>
    <property type="evidence" value="ECO:0007669"/>
    <property type="project" value="TreeGrafter"/>
</dbReference>
<evidence type="ECO:0000256" key="5">
    <source>
        <dbReference type="ARBA" id="ARBA00023049"/>
    </source>
</evidence>
<evidence type="ECO:0000259" key="9">
    <source>
        <dbReference type="Pfam" id="PF01435"/>
    </source>
</evidence>
<feature type="chain" id="PRO_5011563738" evidence="8">
    <location>
        <begin position="28"/>
        <end position="418"/>
    </location>
</feature>
<dbReference type="OrthoDB" id="1624239at2"/>
<feature type="signal peptide" evidence="8">
    <location>
        <begin position="1"/>
        <end position="27"/>
    </location>
</feature>
<evidence type="ECO:0000256" key="3">
    <source>
        <dbReference type="ARBA" id="ARBA00022801"/>
    </source>
</evidence>
<evidence type="ECO:0000256" key="4">
    <source>
        <dbReference type="ARBA" id="ARBA00022833"/>
    </source>
</evidence>
<protein>
    <submittedName>
        <fullName evidence="10">Zn-dependent protease with chaperone function</fullName>
    </submittedName>
</protein>
<keyword evidence="8" id="KW-0732">Signal</keyword>
<organism evidence="10 11">
    <name type="scientific">Megasphaera paucivorans</name>
    <dbReference type="NCBI Taxonomy" id="349095"/>
    <lineage>
        <taxon>Bacteria</taxon>
        <taxon>Bacillati</taxon>
        <taxon>Bacillota</taxon>
        <taxon>Negativicutes</taxon>
        <taxon>Veillonellales</taxon>
        <taxon>Veillonellaceae</taxon>
        <taxon>Megasphaera</taxon>
    </lineage>
</organism>
<dbReference type="GO" id="GO:0004222">
    <property type="term" value="F:metalloendopeptidase activity"/>
    <property type="evidence" value="ECO:0007669"/>
    <property type="project" value="InterPro"/>
</dbReference>
<reference evidence="10 11" key="1">
    <citation type="submission" date="2016-10" db="EMBL/GenBank/DDBJ databases">
        <authorList>
            <person name="de Groot N.N."/>
        </authorList>
    </citation>
    <scope>NUCLEOTIDE SEQUENCE [LARGE SCALE GENOMIC DNA]</scope>
    <source>
        <strain evidence="10 11">DSM 16981</strain>
    </source>
</reference>